<dbReference type="EMBL" id="JASJEX010000003">
    <property type="protein sequence ID" value="MDJ1129606.1"/>
    <property type="molecule type" value="Genomic_DNA"/>
</dbReference>
<dbReference type="Gene3D" id="2.30.30.940">
    <property type="match status" value="1"/>
</dbReference>
<dbReference type="InterPro" id="IPR027417">
    <property type="entry name" value="P-loop_NTPase"/>
</dbReference>
<gene>
    <name evidence="2" type="ORF">QJ043_05860</name>
</gene>
<keyword evidence="3" id="KW-1185">Reference proteome</keyword>
<dbReference type="CDD" id="cd18809">
    <property type="entry name" value="SF1_C_RecD"/>
    <property type="match status" value="1"/>
</dbReference>
<dbReference type="Pfam" id="PF05970">
    <property type="entry name" value="PIF1"/>
    <property type="match status" value="1"/>
</dbReference>
<evidence type="ECO:0000259" key="1">
    <source>
        <dbReference type="Pfam" id="PF05970"/>
    </source>
</evidence>
<dbReference type="SUPFAM" id="SSF52540">
    <property type="entry name" value="P-loop containing nucleoside triphosphate hydrolases"/>
    <property type="match status" value="2"/>
</dbReference>
<keyword evidence="2" id="KW-0067">ATP-binding</keyword>
<keyword evidence="2" id="KW-0547">Nucleotide-binding</keyword>
<dbReference type="GO" id="GO:0004386">
    <property type="term" value="F:helicase activity"/>
    <property type="evidence" value="ECO:0007669"/>
    <property type="project" value="UniProtKB-KW"/>
</dbReference>
<dbReference type="PANTHER" id="PTHR47642">
    <property type="entry name" value="ATP-DEPENDENT DNA HELICASE"/>
    <property type="match status" value="1"/>
</dbReference>
<feature type="domain" description="DNA helicase Pif1-like DEAD-box helicase" evidence="1">
    <location>
        <begin position="12"/>
        <end position="158"/>
    </location>
</feature>
<reference evidence="2" key="1">
    <citation type="submission" date="2023-05" db="EMBL/GenBank/DDBJ databases">
        <title>[olsenella] sp. nov., isolated from a pig farm feces dump.</title>
        <authorList>
            <person name="Chang Y.-H."/>
        </authorList>
    </citation>
    <scope>NUCLEOTIDE SEQUENCE</scope>
    <source>
        <strain evidence="2">YH-ols2217</strain>
    </source>
</reference>
<accession>A0ABT6ZKL9</accession>
<dbReference type="Gene3D" id="3.40.50.300">
    <property type="entry name" value="P-loop containing nucleotide triphosphate hydrolases"/>
    <property type="match status" value="2"/>
</dbReference>
<name>A0ABT6ZKL9_9ACTN</name>
<dbReference type="Proteomes" id="UP001431693">
    <property type="component" value="Unassembled WGS sequence"/>
</dbReference>
<comment type="caution">
    <text evidence="2">The sequence shown here is derived from an EMBL/GenBank/DDBJ whole genome shotgun (WGS) entry which is preliminary data.</text>
</comment>
<keyword evidence="2" id="KW-0378">Hydrolase</keyword>
<dbReference type="RefSeq" id="WP_283712733.1">
    <property type="nucleotide sequence ID" value="NZ_JASJEW010000002.1"/>
</dbReference>
<dbReference type="InterPro" id="IPR010285">
    <property type="entry name" value="DNA_helicase_pif1-like_DEAD"/>
</dbReference>
<protein>
    <submittedName>
        <fullName evidence="2">DEAD/DEAH box helicase</fullName>
    </submittedName>
</protein>
<proteinExistence type="predicted"/>
<dbReference type="InterPro" id="IPR051055">
    <property type="entry name" value="PIF1_helicase"/>
</dbReference>
<sequence length="453" mass="49636">MPSKPAPMDPSQQAALDSILSGENVFLTGGAGAGKSHVIDEARRQLKRHGKSVVVCAPTGVAALNVRGSTVHRAFQLGLGVRQPGRARVVPTLENADAVIIDEVSMLRVDAFDAVCESLEKMRRTPQLVVVGDLCQLPPVVTGADRDALLDAYEALWRGPYCFQGLHWDAWGFHPHVLREQHRQSDGGFLRALNQVRHGNELGLGWIAQESSPDELEGAPYLAAYNKVVDAKNAAELRRLPGRERTYEAVRKGSVGKVGPAADVLTLKVGARVVFLKNDPEGRWVNGTLGTVANLGPKSVTVDKDDGETVRVEVATWESIDYEKEPGTGKLKERVAGTFKQLPLRLAWAMTIHKAQGLTLDKMNLDPACFETGQLYVALSRVREAGDLHLVRPLQPSYLRFDPAVEAFHQQVWQQCRDWPDGDRATRRPSWPEVRGSIETRRAAATLGQAGLL</sequence>
<evidence type="ECO:0000313" key="2">
    <source>
        <dbReference type="EMBL" id="MDJ1129606.1"/>
    </source>
</evidence>
<organism evidence="2 3">
    <name type="scientific">Kribbibacterium absianum</name>
    <dbReference type="NCBI Taxonomy" id="3044210"/>
    <lineage>
        <taxon>Bacteria</taxon>
        <taxon>Bacillati</taxon>
        <taxon>Actinomycetota</taxon>
        <taxon>Coriobacteriia</taxon>
        <taxon>Coriobacteriales</taxon>
        <taxon>Kribbibacteriaceae</taxon>
        <taxon>Kribbibacterium</taxon>
    </lineage>
</organism>
<evidence type="ECO:0000313" key="3">
    <source>
        <dbReference type="Proteomes" id="UP001431693"/>
    </source>
</evidence>
<keyword evidence="2" id="KW-0347">Helicase</keyword>
<dbReference type="PANTHER" id="PTHR47642:SF6">
    <property type="entry name" value="ATP-DEPENDENT DNA HELICASE"/>
    <property type="match status" value="1"/>
</dbReference>